<evidence type="ECO:0000313" key="1">
    <source>
        <dbReference type="EMBL" id="AET67811.1"/>
    </source>
</evidence>
<sequence length="83" mass="9488">MYQGEGDNWKGKVIINYYNQFWTDDKGVNRYDGGAHKQTVLEYKGDPTTIHGNFSSFGSTYSRISSCWQYWKIAAPHGAKDNS</sequence>
<dbReference type="KEGG" id="dor:Desor_2209"/>
<dbReference type="STRING" id="768706.Desor_2209"/>
<evidence type="ECO:0000313" key="2">
    <source>
        <dbReference type="Proteomes" id="UP000006346"/>
    </source>
</evidence>
<dbReference type="PATRIC" id="fig|768706.3.peg.2228"/>
<protein>
    <submittedName>
        <fullName evidence="1">Uncharacterized protein</fullName>
    </submittedName>
</protein>
<dbReference type="AlphaFoldDB" id="G7W8V1"/>
<organism evidence="1 2">
    <name type="scientific">Desulfosporosinus orientis (strain ATCC 19365 / DSM 765 / NCIMB 8382 / VKM B-1628 / Singapore I)</name>
    <name type="common">Desulfotomaculum orientis</name>
    <dbReference type="NCBI Taxonomy" id="768706"/>
    <lineage>
        <taxon>Bacteria</taxon>
        <taxon>Bacillati</taxon>
        <taxon>Bacillota</taxon>
        <taxon>Clostridia</taxon>
        <taxon>Eubacteriales</taxon>
        <taxon>Desulfitobacteriaceae</taxon>
        <taxon>Desulfosporosinus</taxon>
    </lineage>
</organism>
<name>G7W8V1_DESOD</name>
<reference evidence="2" key="1">
    <citation type="submission" date="2011-11" db="EMBL/GenBank/DDBJ databases">
        <title>Complete sequence of Desulfosporosinus orientis DSM 765.</title>
        <authorList>
            <person name="Lucas S."/>
            <person name="Han J."/>
            <person name="Lapidus A."/>
            <person name="Cheng J.-F."/>
            <person name="Goodwin L."/>
            <person name="Pitluck S."/>
            <person name="Peters L."/>
            <person name="Ovchinnikova G."/>
            <person name="Teshima H."/>
            <person name="Detter J.C."/>
            <person name="Han C."/>
            <person name="Tapia R."/>
            <person name="Land M."/>
            <person name="Hauser L."/>
            <person name="Kyrpides N."/>
            <person name="Ivanova N."/>
            <person name="Pagani I."/>
            <person name="Pester M."/>
            <person name="Spring S."/>
            <person name="Ollivier B."/>
            <person name="Rattei T."/>
            <person name="Klenk H.-P."/>
            <person name="Wagner M."/>
            <person name="Loy A."/>
            <person name="Woyke T."/>
        </authorList>
    </citation>
    <scope>NUCLEOTIDE SEQUENCE [LARGE SCALE GENOMIC DNA]</scope>
    <source>
        <strain evidence="2">ATCC 19365 / DSM 765 / NCIMB 8382 / VKM B-1628</strain>
    </source>
</reference>
<proteinExistence type="predicted"/>
<dbReference type="RefSeq" id="WP_014184625.1">
    <property type="nucleotide sequence ID" value="NC_016584.1"/>
</dbReference>
<dbReference type="Proteomes" id="UP000006346">
    <property type="component" value="Chromosome"/>
</dbReference>
<accession>G7W8V1</accession>
<reference evidence="1 2" key="2">
    <citation type="journal article" date="2012" name="J. Bacteriol.">
        <title>Complete genome sequences of Desulfosporosinus orientis DSM765T, Desulfosporosinus youngiae DSM17734T, Desulfosporosinus meridiei DSM13257T, and Desulfosporosinus acidiphilus DSM22704T.</title>
        <authorList>
            <person name="Pester M."/>
            <person name="Brambilla E."/>
            <person name="Alazard D."/>
            <person name="Rattei T."/>
            <person name="Weinmaier T."/>
            <person name="Han J."/>
            <person name="Lucas S."/>
            <person name="Lapidus A."/>
            <person name="Cheng J.F."/>
            <person name="Goodwin L."/>
            <person name="Pitluck S."/>
            <person name="Peters L."/>
            <person name="Ovchinnikova G."/>
            <person name="Teshima H."/>
            <person name="Detter J.C."/>
            <person name="Han C.S."/>
            <person name="Tapia R."/>
            <person name="Land M.L."/>
            <person name="Hauser L."/>
            <person name="Kyrpides N.C."/>
            <person name="Ivanova N.N."/>
            <person name="Pagani I."/>
            <person name="Huntmann M."/>
            <person name="Wei C.L."/>
            <person name="Davenport K.W."/>
            <person name="Daligault H."/>
            <person name="Chain P.S."/>
            <person name="Chen A."/>
            <person name="Mavromatis K."/>
            <person name="Markowitz V."/>
            <person name="Szeto E."/>
            <person name="Mikhailova N."/>
            <person name="Pati A."/>
            <person name="Wagner M."/>
            <person name="Woyke T."/>
            <person name="Ollivier B."/>
            <person name="Klenk H.P."/>
            <person name="Spring S."/>
            <person name="Loy A."/>
        </authorList>
    </citation>
    <scope>NUCLEOTIDE SEQUENCE [LARGE SCALE GENOMIC DNA]</scope>
    <source>
        <strain evidence="2">ATCC 19365 / DSM 765 / NCIMB 8382 / VKM B-1628</strain>
    </source>
</reference>
<keyword evidence="2" id="KW-1185">Reference proteome</keyword>
<gene>
    <name evidence="1" type="ordered locus">Desor_2209</name>
</gene>
<dbReference type="OrthoDB" id="1937568at2"/>
<dbReference type="HOGENOM" id="CLU_2537108_0_0_9"/>
<dbReference type="EMBL" id="CP003108">
    <property type="protein sequence ID" value="AET67811.1"/>
    <property type="molecule type" value="Genomic_DNA"/>
</dbReference>